<dbReference type="InterPro" id="IPR017143">
    <property type="entry name" value="UCP037225"/>
</dbReference>
<dbReference type="EMBL" id="LSNE01000005">
    <property type="protein sequence ID" value="KXI28891.1"/>
    <property type="molecule type" value="Genomic_DNA"/>
</dbReference>
<dbReference type="Pfam" id="PF14255">
    <property type="entry name" value="Zn_ribbon_21"/>
    <property type="match status" value="1"/>
</dbReference>
<reference evidence="2" key="1">
    <citation type="submission" date="2016-02" db="EMBL/GenBank/DDBJ databases">
        <authorList>
            <person name="Schultz-Johansen M."/>
            <person name="Glaring M.A."/>
            <person name="Bech P.K."/>
            <person name="Stougaard P."/>
        </authorList>
    </citation>
    <scope>NUCLEOTIDE SEQUENCE [LARGE SCALE GENOMIC DNA]</scope>
    <source>
        <strain evidence="2">S66</strain>
    </source>
</reference>
<dbReference type="OrthoDB" id="9814566at2"/>
<proteinExistence type="predicted"/>
<dbReference type="STRING" id="1799789.AX660_11920"/>
<comment type="caution">
    <text evidence="1">The sequence shown here is derived from an EMBL/GenBank/DDBJ whole genome shotgun (WGS) entry which is preliminary data.</text>
</comment>
<sequence>MNIKHTTISCPHCGHSMHVELDFSGGDQDYYDECANCCESIHLNMHINVLAHKLELSVSADDEQLY</sequence>
<dbReference type="InterPro" id="IPR025990">
    <property type="entry name" value="zinc_ribbon_bacterial"/>
</dbReference>
<gene>
    <name evidence="1" type="ORF">AX660_11920</name>
</gene>
<accession>A0A136A0Y0</accession>
<evidence type="ECO:0000313" key="1">
    <source>
        <dbReference type="EMBL" id="KXI28891.1"/>
    </source>
</evidence>
<organism evidence="1 2">
    <name type="scientific">Paraglaciecola hydrolytica</name>
    <dbReference type="NCBI Taxonomy" id="1799789"/>
    <lineage>
        <taxon>Bacteria</taxon>
        <taxon>Pseudomonadati</taxon>
        <taxon>Pseudomonadota</taxon>
        <taxon>Gammaproteobacteria</taxon>
        <taxon>Alteromonadales</taxon>
        <taxon>Alteromonadaceae</taxon>
        <taxon>Paraglaciecola</taxon>
    </lineage>
</organism>
<dbReference type="AlphaFoldDB" id="A0A136A0Y0"/>
<protein>
    <recommendedName>
        <fullName evidence="3">CPXCG motif-containing cysteine-rich protein</fullName>
    </recommendedName>
</protein>
<name>A0A136A0Y0_9ALTE</name>
<dbReference type="PIRSF" id="PIRSF037225">
    <property type="entry name" value="UCP037225"/>
    <property type="match status" value="1"/>
</dbReference>
<evidence type="ECO:0008006" key="3">
    <source>
        <dbReference type="Google" id="ProtNLM"/>
    </source>
</evidence>
<dbReference type="RefSeq" id="WP_068375745.1">
    <property type="nucleotide sequence ID" value="NZ_LSNE01000005.1"/>
</dbReference>
<evidence type="ECO:0000313" key="2">
    <source>
        <dbReference type="Proteomes" id="UP000070299"/>
    </source>
</evidence>
<keyword evidence="2" id="KW-1185">Reference proteome</keyword>
<dbReference type="Proteomes" id="UP000070299">
    <property type="component" value="Unassembled WGS sequence"/>
</dbReference>